<proteinExistence type="predicted"/>
<name>A0A369TLW3_9RHOB</name>
<accession>A0A369TLW3</accession>
<protein>
    <submittedName>
        <fullName evidence="1">Uncharacterized protein</fullName>
    </submittedName>
</protein>
<evidence type="ECO:0000313" key="2">
    <source>
        <dbReference type="Proteomes" id="UP000253977"/>
    </source>
</evidence>
<evidence type="ECO:0000313" key="1">
    <source>
        <dbReference type="EMBL" id="RDD65097.1"/>
    </source>
</evidence>
<organism evidence="1 2">
    <name type="scientific">Thalassococcus profundi</name>
    <dbReference type="NCBI Taxonomy" id="2282382"/>
    <lineage>
        <taxon>Bacteria</taxon>
        <taxon>Pseudomonadati</taxon>
        <taxon>Pseudomonadota</taxon>
        <taxon>Alphaproteobacteria</taxon>
        <taxon>Rhodobacterales</taxon>
        <taxon>Roseobacteraceae</taxon>
        <taxon>Thalassococcus</taxon>
    </lineage>
</organism>
<comment type="caution">
    <text evidence="1">The sequence shown here is derived from an EMBL/GenBank/DDBJ whole genome shotgun (WGS) entry which is preliminary data.</text>
</comment>
<reference evidence="1 2" key="1">
    <citation type="submission" date="2018-07" db="EMBL/GenBank/DDBJ databases">
        <title>Thalassococcus profundi sp. nov., a marine bacterium isolated from deep seawater of Okinawa Trough.</title>
        <authorList>
            <person name="Yu M."/>
        </authorList>
    </citation>
    <scope>NUCLEOTIDE SEQUENCE [LARGE SCALE GENOMIC DNA]</scope>
    <source>
        <strain evidence="1 2">WRAS1</strain>
    </source>
</reference>
<keyword evidence="2" id="KW-1185">Reference proteome</keyword>
<dbReference type="EMBL" id="QPMK01000015">
    <property type="protein sequence ID" value="RDD65097.1"/>
    <property type="molecule type" value="Genomic_DNA"/>
</dbReference>
<gene>
    <name evidence="1" type="ORF">DU478_16860</name>
</gene>
<dbReference type="Proteomes" id="UP000253977">
    <property type="component" value="Unassembled WGS sequence"/>
</dbReference>
<sequence length="118" mass="13400">MATRLSPHVSGNILREFTDAMFQERYRLQAHQITEFMLAQIEAGKTLETDRLFTTNFSLRDTAHPRIRALNDAWYDDILACGIECQIAFAFLAQGNADIADLPAPPRKKYLGKKIEDA</sequence>
<dbReference type="AlphaFoldDB" id="A0A369TLW3"/>